<keyword evidence="5" id="KW-0862">Zinc</keyword>
<dbReference type="GeneID" id="112922720"/>
<comment type="subcellular location">
    <subcellularLocation>
        <location evidence="1">Cell projection</location>
        <location evidence="1">Cilium</location>
    </subcellularLocation>
</comment>
<evidence type="ECO:0000256" key="7">
    <source>
        <dbReference type="ARBA" id="ARBA00023273"/>
    </source>
</evidence>
<feature type="domain" description="DZANK-type" evidence="10">
    <location>
        <begin position="369"/>
        <end position="417"/>
    </location>
</feature>
<keyword evidence="3" id="KW-0677">Repeat</keyword>
<evidence type="ECO:0000256" key="4">
    <source>
        <dbReference type="ARBA" id="ARBA00022771"/>
    </source>
</evidence>
<evidence type="ECO:0000256" key="1">
    <source>
        <dbReference type="ARBA" id="ARBA00004138"/>
    </source>
</evidence>
<dbReference type="InterPro" id="IPR052481">
    <property type="entry name" value="DZAN1"/>
</dbReference>
<dbReference type="Pfam" id="PF12773">
    <property type="entry name" value="DZR"/>
    <property type="match status" value="1"/>
</dbReference>
<dbReference type="PANTHER" id="PTHR16058:SF4">
    <property type="entry name" value="DOUBLE ZINC RIBBON AND ANKYRIN REPEAT-CONTAINING PROTEIN 1"/>
    <property type="match status" value="1"/>
</dbReference>
<dbReference type="InterPro" id="IPR036770">
    <property type="entry name" value="Ankyrin_rpt-contain_sf"/>
</dbReference>
<dbReference type="Gene3D" id="1.25.40.20">
    <property type="entry name" value="Ankyrin repeat-containing domain"/>
    <property type="match status" value="1"/>
</dbReference>
<gene>
    <name evidence="12 13" type="primary">DZANK1</name>
</gene>
<evidence type="ECO:0000313" key="11">
    <source>
        <dbReference type="Proteomes" id="UP001652641"/>
    </source>
</evidence>
<dbReference type="InterPro" id="IPR002110">
    <property type="entry name" value="Ankyrin_rpt"/>
</dbReference>
<reference evidence="12 13" key="1">
    <citation type="submission" date="2025-05" db="UniProtKB">
        <authorList>
            <consortium name="RefSeq"/>
        </authorList>
    </citation>
    <scope>IDENTIFICATION</scope>
    <source>
        <tissue evidence="12 13">Cell line</tissue>
    </source>
</reference>
<name>A0ABM4YQM3_VULVU</name>
<dbReference type="Pfam" id="PF13287">
    <property type="entry name" value="Fn3_assoc"/>
    <property type="match status" value="1"/>
</dbReference>
<evidence type="ECO:0000256" key="2">
    <source>
        <dbReference type="ARBA" id="ARBA00022723"/>
    </source>
</evidence>
<feature type="region of interest" description="Disordered" evidence="9">
    <location>
        <begin position="443"/>
        <end position="463"/>
    </location>
</feature>
<evidence type="ECO:0000256" key="9">
    <source>
        <dbReference type="SAM" id="MobiDB-lite"/>
    </source>
</evidence>
<accession>A0ABM4YQM3</accession>
<keyword evidence="7" id="KW-0966">Cell projection</keyword>
<dbReference type="Pfam" id="PF12796">
    <property type="entry name" value="Ank_2"/>
    <property type="match status" value="1"/>
</dbReference>
<evidence type="ECO:0000259" key="10">
    <source>
        <dbReference type="Pfam" id="PF12773"/>
    </source>
</evidence>
<dbReference type="PANTHER" id="PTHR16058">
    <property type="entry name" value="DOUBLE ZINC RIBBON AND ANKYRIN REPEAT-CONTAINING PROTEIN 1"/>
    <property type="match status" value="1"/>
</dbReference>
<dbReference type="RefSeq" id="XP_072592587.1">
    <property type="nucleotide sequence ID" value="XM_072736486.1"/>
</dbReference>
<evidence type="ECO:0000256" key="8">
    <source>
        <dbReference type="ARBA" id="ARBA00039856"/>
    </source>
</evidence>
<sequence>MILFLMSKGEKMTAGSVCVPQIIPLRVPLPGKANHEIDNNTLLEMKSDTPDVKIYYTLDGSKPEFLKKIGYGENNTFKYTKPITLPDGKIQIKAVAVSKDCRQSGIVTKVFQVVCEAPNRVSSDNHVENGLKDSSKQEIKNGFVGSKLWKKYKNAENKQDWNVNLRKSTDFEVGERTDSKTWKDLRFSESPLEIPPYHEESGSRPPTWQSQFPSFAHITGQKSLTSTEIMRIQRKTDFLKCAQCLAPRPSDPFARFCQECGSPVPPIFGCRLPPPEGAQMGLCAECGSMVPTNTPICVVCEASLTLQLQPQASLRLKEKVVCHTCGTGNPAHLKYCVTCEGALPSSQQPTHSEDEAPSSPIQKGETISCSKYGHRNRREAYFCDSCGATLGISACYSVCPKCGASNHPSARFCGSCGIYVKSLGRLSLDNSLDLAAGELGPFAEPQSASQSPRVPLSRPNAGTWKNVSTQTTGLFYPSGTLLAKKELEMASQKQRQEKMSDHKPLLTAVSPGRGYWRKQLDHISAHLRSYAQNNPEFRALIAEPRMGKLISATVHEDGYEVSIRLNYIQVSNKNLYLSKPVDFSNHFLSGVTEDGDGPFGSRSSLVSDYSQSTSDTIEKVKRTKNFKTKKFQEKEQLTGADPNCRDGEERPVIIVAVVNKHHEVIPVLVQRGADTEQQWGLLQNTALHEAALLGLAGRECVTALLRCNASIQKKNTNGQTAYDLALKMGDDVITSLFAAKLGLDYS</sequence>
<protein>
    <recommendedName>
        <fullName evidence="8">Double zinc ribbon and ankyrin repeat-containing protein 1</fullName>
    </recommendedName>
</protein>
<evidence type="ECO:0000256" key="3">
    <source>
        <dbReference type="ARBA" id="ARBA00022737"/>
    </source>
</evidence>
<evidence type="ECO:0000256" key="5">
    <source>
        <dbReference type="ARBA" id="ARBA00022833"/>
    </source>
</evidence>
<dbReference type="InterPro" id="IPR026876">
    <property type="entry name" value="Fn3_assoc_repeat"/>
</dbReference>
<evidence type="ECO:0000256" key="6">
    <source>
        <dbReference type="ARBA" id="ARBA00023043"/>
    </source>
</evidence>
<dbReference type="SUPFAM" id="SSF48403">
    <property type="entry name" value="Ankyrin repeat"/>
    <property type="match status" value="1"/>
</dbReference>
<evidence type="ECO:0000313" key="12">
    <source>
        <dbReference type="RefSeq" id="XP_072592587.1"/>
    </source>
</evidence>
<keyword evidence="11" id="KW-1185">Reference proteome</keyword>
<keyword evidence="6" id="KW-0040">ANK repeat</keyword>
<dbReference type="Proteomes" id="UP001652641">
    <property type="component" value="Chromosome 14"/>
</dbReference>
<keyword evidence="4" id="KW-0863">Zinc-finger</keyword>
<proteinExistence type="predicted"/>
<evidence type="ECO:0000313" key="13">
    <source>
        <dbReference type="RefSeq" id="XP_072592588.1"/>
    </source>
</evidence>
<dbReference type="InterPro" id="IPR025874">
    <property type="entry name" value="DZR"/>
</dbReference>
<keyword evidence="2" id="KW-0479">Metal-binding</keyword>
<dbReference type="RefSeq" id="XP_072592588.1">
    <property type="nucleotide sequence ID" value="XM_072736487.1"/>
</dbReference>
<organism evidence="11 12">
    <name type="scientific">Vulpes vulpes</name>
    <name type="common">Red fox</name>
    <dbReference type="NCBI Taxonomy" id="9627"/>
    <lineage>
        <taxon>Eukaryota</taxon>
        <taxon>Metazoa</taxon>
        <taxon>Chordata</taxon>
        <taxon>Craniata</taxon>
        <taxon>Vertebrata</taxon>
        <taxon>Euteleostomi</taxon>
        <taxon>Mammalia</taxon>
        <taxon>Eutheria</taxon>
        <taxon>Laurasiatheria</taxon>
        <taxon>Carnivora</taxon>
        <taxon>Caniformia</taxon>
        <taxon>Canidae</taxon>
        <taxon>Vulpes</taxon>
    </lineage>
</organism>